<dbReference type="EMBL" id="JAIZAY010001330">
    <property type="protein sequence ID" value="KAJ8017615.1"/>
    <property type="molecule type" value="Genomic_DNA"/>
</dbReference>
<keyword evidence="2" id="KW-1185">Reference proteome</keyword>
<reference evidence="1" key="1">
    <citation type="submission" date="2021-10" db="EMBL/GenBank/DDBJ databases">
        <title>Tropical sea cucumber genome reveals ecological adaptation and Cuvierian tubules defense mechanism.</title>
        <authorList>
            <person name="Chen T."/>
        </authorList>
    </citation>
    <scope>NUCLEOTIDE SEQUENCE</scope>
    <source>
        <strain evidence="1">Nanhai2018</strain>
        <tissue evidence="1">Muscle</tissue>
    </source>
</reference>
<evidence type="ECO:0000313" key="1">
    <source>
        <dbReference type="EMBL" id="KAJ8017615.1"/>
    </source>
</evidence>
<dbReference type="AlphaFoldDB" id="A0A9Q1B973"/>
<dbReference type="Proteomes" id="UP001152320">
    <property type="component" value="Unassembled WGS sequence"/>
</dbReference>
<gene>
    <name evidence="1" type="ORF">HOLleu_44849</name>
</gene>
<name>A0A9Q1B973_HOLLE</name>
<comment type="caution">
    <text evidence="1">The sequence shown here is derived from an EMBL/GenBank/DDBJ whole genome shotgun (WGS) entry which is preliminary data.</text>
</comment>
<proteinExistence type="predicted"/>
<evidence type="ECO:0000313" key="2">
    <source>
        <dbReference type="Proteomes" id="UP001152320"/>
    </source>
</evidence>
<organism evidence="1 2">
    <name type="scientific">Holothuria leucospilota</name>
    <name type="common">Black long sea cucumber</name>
    <name type="synonym">Mertensiothuria leucospilota</name>
    <dbReference type="NCBI Taxonomy" id="206669"/>
    <lineage>
        <taxon>Eukaryota</taxon>
        <taxon>Metazoa</taxon>
        <taxon>Echinodermata</taxon>
        <taxon>Eleutherozoa</taxon>
        <taxon>Echinozoa</taxon>
        <taxon>Holothuroidea</taxon>
        <taxon>Aspidochirotacea</taxon>
        <taxon>Aspidochirotida</taxon>
        <taxon>Holothuriidae</taxon>
        <taxon>Holothuria</taxon>
    </lineage>
</organism>
<sequence>MLQLHNCFQSVGCPTSTLNTTSGLTLSSRIPVEQLGFRKFNERTSYDEYNDILKFSTMCPSLRLLGIYGSPPPKSFNDESALSTLSERNVRVRYYGSCLESPVYNLDLQTAQWKRCDGLLCTEKDFNKMESDWKEIRKRDEDGFRQVINGYRKKLRSPSATKGSVMSGNVNEDENIEHREEDIDIMVQLRIPRDRE</sequence>
<accession>A0A9Q1B973</accession>
<protein>
    <submittedName>
        <fullName evidence="1">Uncharacterized protein</fullName>
    </submittedName>
</protein>